<organism evidence="1 2">
    <name type="scientific">Mycobacterium talmoniae</name>
    <dbReference type="NCBI Taxonomy" id="1858794"/>
    <lineage>
        <taxon>Bacteria</taxon>
        <taxon>Bacillati</taxon>
        <taxon>Actinomycetota</taxon>
        <taxon>Actinomycetes</taxon>
        <taxon>Mycobacteriales</taxon>
        <taxon>Mycobacteriaceae</taxon>
        <taxon>Mycobacterium</taxon>
    </lineage>
</organism>
<evidence type="ECO:0000313" key="2">
    <source>
        <dbReference type="Proteomes" id="UP000179734"/>
    </source>
</evidence>
<keyword evidence="2" id="KW-1185">Reference proteome</keyword>
<dbReference type="AlphaFoldDB" id="A0A1S1NIP5"/>
<name>A0A1S1NIP5_9MYCO</name>
<reference evidence="1 2" key="1">
    <citation type="submission" date="2016-10" db="EMBL/GenBank/DDBJ databases">
        <title>Genome sequence of Mycobacterium talmonii.</title>
        <authorList>
            <person name="Greninger A.L."/>
            <person name="Elliott B."/>
            <person name="Vasireddy S."/>
            <person name="Vasireddy R."/>
        </authorList>
    </citation>
    <scope>NUCLEOTIDE SEQUENCE [LARGE SCALE GENOMIC DNA]</scope>
    <source>
        <strain evidence="2">NE-TNMC-100812</strain>
    </source>
</reference>
<accession>A0A1S1NIP5</accession>
<sequence length="88" mass="9994">MTSTDTKDVERIDHEREIETTLQVSATFITTIRTLVRAGDQIAACRMLDEPIKVQYIDEEVHVTVVRILYPEKRAGADYMLTPTDVIG</sequence>
<dbReference type="Proteomes" id="UP000179734">
    <property type="component" value="Unassembled WGS sequence"/>
</dbReference>
<protein>
    <submittedName>
        <fullName evidence="1">Uncharacterized protein</fullName>
    </submittedName>
</protein>
<proteinExistence type="predicted"/>
<comment type="caution">
    <text evidence="1">The sequence shown here is derived from an EMBL/GenBank/DDBJ whole genome shotgun (WGS) entry which is preliminary data.</text>
</comment>
<gene>
    <name evidence="1" type="ORF">BKN37_13680</name>
</gene>
<dbReference type="EMBL" id="MLQM01000066">
    <property type="protein sequence ID" value="OHV03718.1"/>
    <property type="molecule type" value="Genomic_DNA"/>
</dbReference>
<evidence type="ECO:0000313" key="1">
    <source>
        <dbReference type="EMBL" id="OHV03718.1"/>
    </source>
</evidence>